<protein>
    <recommendedName>
        <fullName evidence="4">Pyridoxamine 5'-phosphate oxidase</fullName>
    </recommendedName>
</protein>
<dbReference type="Proteomes" id="UP000379480">
    <property type="component" value="Unassembled WGS sequence"/>
</dbReference>
<reference evidence="1 3" key="1">
    <citation type="submission" date="2019-09" db="EMBL/GenBank/DDBJ databases">
        <authorList>
            <person name="Chandra G."/>
            <person name="Truman W A."/>
        </authorList>
    </citation>
    <scope>NUCLEOTIDE SEQUENCE [LARGE SCALE GENOMIC DNA]</scope>
    <source>
        <strain evidence="1">PS723</strain>
    </source>
</reference>
<evidence type="ECO:0000313" key="3">
    <source>
        <dbReference type="Proteomes" id="UP000379480"/>
    </source>
</evidence>
<dbReference type="EMBL" id="CABVHY010000082">
    <property type="protein sequence ID" value="VVO45241.1"/>
    <property type="molecule type" value="Genomic_DNA"/>
</dbReference>
<organism evidence="1 3">
    <name type="scientific">Pseudomonas fluorescens</name>
    <dbReference type="NCBI Taxonomy" id="294"/>
    <lineage>
        <taxon>Bacteria</taxon>
        <taxon>Pseudomonadati</taxon>
        <taxon>Pseudomonadota</taxon>
        <taxon>Gammaproteobacteria</taxon>
        <taxon>Pseudomonadales</taxon>
        <taxon>Pseudomonadaceae</taxon>
        <taxon>Pseudomonas</taxon>
    </lineage>
</organism>
<name>A0A5E7C0U3_PSEFL</name>
<accession>A0A5E7C0U3</accession>
<evidence type="ECO:0000313" key="1">
    <source>
        <dbReference type="EMBL" id="VVN98056.1"/>
    </source>
</evidence>
<sequence length="323" mass="35367">MNLQSPWHAGEKQLQAHVGVAERMEAFGPKVIRNFLPEQHRQFYQQLPFMLFGAVDADGNPWASILEGKPGFAHSPEPALLQLDSLPRPDDPAQLQAGAAIGLLGIELHTRRRNRINGRVSEMTANGLTVVVEQSFGNCPKYIQLRQFESVPVAAPSTPAVQRPGRLDASASAMIRRADTFFVASYVDIENQRSVDVSHRGGQSGFVQVDGNCLTIPDFAGNLHFNTLGNLLLNPRAGLLFIDFTTGDLLQVSGRTGIILEGPQVDAFQGAERLWTLKVEQVVRRPAALGLRWRFEAFSPNSRMTGTWEQAAVGAGLPAKRTP</sequence>
<dbReference type="SUPFAM" id="SSF50475">
    <property type="entry name" value="FMN-binding split barrel"/>
    <property type="match status" value="2"/>
</dbReference>
<dbReference type="EMBL" id="CABVHY010000010">
    <property type="protein sequence ID" value="VVN98056.1"/>
    <property type="molecule type" value="Genomic_DNA"/>
</dbReference>
<dbReference type="Gene3D" id="2.30.110.10">
    <property type="entry name" value="Electron Transport, Fmn-binding Protein, Chain A"/>
    <property type="match status" value="1"/>
</dbReference>
<dbReference type="OrthoDB" id="9796486at2"/>
<dbReference type="AlphaFoldDB" id="A0A5E7C0U3"/>
<evidence type="ECO:0008006" key="4">
    <source>
        <dbReference type="Google" id="ProtNLM"/>
    </source>
</evidence>
<dbReference type="PANTHER" id="PTHR42815:SF2">
    <property type="entry name" value="FAD-BINDING, PUTATIVE (AFU_ORTHOLOGUE AFUA_6G07600)-RELATED"/>
    <property type="match status" value="1"/>
</dbReference>
<evidence type="ECO:0000313" key="2">
    <source>
        <dbReference type="EMBL" id="VVO45241.1"/>
    </source>
</evidence>
<dbReference type="InterPro" id="IPR012349">
    <property type="entry name" value="Split_barrel_FMN-bd"/>
</dbReference>
<gene>
    <name evidence="1" type="ORF">PS723_02414</name>
    <name evidence="2" type="ORF">PS723_06554</name>
</gene>
<dbReference type="PANTHER" id="PTHR42815">
    <property type="entry name" value="FAD-BINDING, PUTATIVE (AFU_ORTHOLOGUE AFUA_6G07600)-RELATED"/>
    <property type="match status" value="1"/>
</dbReference>
<proteinExistence type="predicted"/>